<dbReference type="InterPro" id="IPR006108">
    <property type="entry name" value="3HC_DH_C"/>
</dbReference>
<dbReference type="Pfam" id="PF00725">
    <property type="entry name" value="3HCDH"/>
    <property type="match status" value="1"/>
</dbReference>
<accession>A0A1G1SWE6</accession>
<dbReference type="InterPro" id="IPR008927">
    <property type="entry name" value="6-PGluconate_DH-like_C_sf"/>
</dbReference>
<dbReference type="SUPFAM" id="SSF48179">
    <property type="entry name" value="6-phosphogluconate dehydrogenase C-terminal domain-like"/>
    <property type="match status" value="1"/>
</dbReference>
<dbReference type="GO" id="GO:0016616">
    <property type="term" value="F:oxidoreductase activity, acting on the CH-OH group of donors, NAD or NADP as acceptor"/>
    <property type="evidence" value="ECO:0007669"/>
    <property type="project" value="InterPro"/>
</dbReference>
<proteinExistence type="predicted"/>
<reference evidence="2 3" key="1">
    <citation type="submission" date="2016-08" db="EMBL/GenBank/DDBJ databases">
        <title>Hymenobacter coccineus sp. nov., Hymenobacter lapidarius sp. nov. and Hymenobacter glacialis sp. nov., isolated from Antarctic soil.</title>
        <authorList>
            <person name="Sedlacek I."/>
            <person name="Kralova S."/>
            <person name="Kyrova K."/>
            <person name="Maslanova I."/>
            <person name="Stankova E."/>
            <person name="Vrbovska V."/>
            <person name="Nemec M."/>
            <person name="Bartak M."/>
            <person name="Svec P."/>
            <person name="Busse H.-J."/>
            <person name="Pantucek R."/>
        </authorList>
    </citation>
    <scope>NUCLEOTIDE SEQUENCE [LARGE SCALE GENOMIC DNA]</scope>
    <source>
        <strain evidence="2 3">CCM 8643</strain>
    </source>
</reference>
<dbReference type="PANTHER" id="PTHR48075">
    <property type="entry name" value="3-HYDROXYACYL-COA DEHYDROGENASE FAMILY PROTEIN"/>
    <property type="match status" value="1"/>
</dbReference>
<name>A0A1G1SWE6_9BACT</name>
<dbReference type="PANTHER" id="PTHR48075:SF5">
    <property type="entry name" value="3-HYDROXYBUTYRYL-COA DEHYDROGENASE"/>
    <property type="match status" value="1"/>
</dbReference>
<protein>
    <recommendedName>
        <fullName evidence="1">3-hydroxyacyl-CoA dehydrogenase C-terminal domain-containing protein</fullName>
    </recommendedName>
</protein>
<dbReference type="Proteomes" id="UP000176294">
    <property type="component" value="Unassembled WGS sequence"/>
</dbReference>
<dbReference type="InterPro" id="IPR013328">
    <property type="entry name" value="6PGD_dom2"/>
</dbReference>
<feature type="domain" description="3-hydroxyacyl-CoA dehydrogenase C-terminal" evidence="1">
    <location>
        <begin position="150"/>
        <end position="232"/>
    </location>
</feature>
<dbReference type="OrthoDB" id="2986269at2"/>
<dbReference type="AlphaFoldDB" id="A0A1G1SWE6"/>
<dbReference type="GO" id="GO:0006631">
    <property type="term" value="P:fatty acid metabolic process"/>
    <property type="evidence" value="ECO:0007669"/>
    <property type="project" value="InterPro"/>
</dbReference>
<dbReference type="STRING" id="1908237.BEN47_18045"/>
<dbReference type="EMBL" id="MDZB01000137">
    <property type="protein sequence ID" value="OGX82919.1"/>
    <property type="molecule type" value="Genomic_DNA"/>
</dbReference>
<evidence type="ECO:0000313" key="2">
    <source>
        <dbReference type="EMBL" id="OGX82919.1"/>
    </source>
</evidence>
<sequence length="238" mass="26468">MHILVIDGHHVEAEFRQKFGPEHEYTFISTEHQGKDEWLEIQQSVAEAAASAGTAFCFSRVGTHSSPYMVVSGFQLPVFVEIQTESTADIQRFDVANAATATYFGFCGLPTLLNRPLLEVSLTHEADREKLAATCAALGTDYRVVEDRVGLVTPRVVCQIINEACFTLQEGTASMQDIDLGMRLGTNYPRGPFAWANAIGVERVYAVLEAMWHDTHDERYKVCPLLKRQALRGEPFGV</sequence>
<comment type="caution">
    <text evidence="2">The sequence shown here is derived from an EMBL/GenBank/DDBJ whole genome shotgun (WGS) entry which is preliminary data.</text>
</comment>
<evidence type="ECO:0000313" key="3">
    <source>
        <dbReference type="Proteomes" id="UP000176294"/>
    </source>
</evidence>
<evidence type="ECO:0000259" key="1">
    <source>
        <dbReference type="Pfam" id="PF00725"/>
    </source>
</evidence>
<dbReference type="Gene3D" id="1.10.1040.10">
    <property type="entry name" value="N-(1-d-carboxylethyl)-l-norvaline Dehydrogenase, domain 2"/>
    <property type="match status" value="1"/>
</dbReference>
<organism evidence="2 3">
    <name type="scientific">Hymenobacter lapidarius</name>
    <dbReference type="NCBI Taxonomy" id="1908237"/>
    <lineage>
        <taxon>Bacteria</taxon>
        <taxon>Pseudomonadati</taxon>
        <taxon>Bacteroidota</taxon>
        <taxon>Cytophagia</taxon>
        <taxon>Cytophagales</taxon>
        <taxon>Hymenobacteraceae</taxon>
        <taxon>Hymenobacter</taxon>
    </lineage>
</organism>
<gene>
    <name evidence="2" type="ORF">BEN47_18045</name>
</gene>
<keyword evidence="3" id="KW-1185">Reference proteome</keyword>